<proteinExistence type="predicted"/>
<dbReference type="SUPFAM" id="SSF56317">
    <property type="entry name" value="Carbon-nitrogen hydrolase"/>
    <property type="match status" value="1"/>
</dbReference>
<dbReference type="Proteomes" id="UP000184233">
    <property type="component" value="Unassembled WGS sequence"/>
</dbReference>
<dbReference type="PROSITE" id="PS50263">
    <property type="entry name" value="CN_HYDROLASE"/>
    <property type="match status" value="1"/>
</dbReference>
<dbReference type="PANTHER" id="PTHR43674">
    <property type="entry name" value="NITRILASE C965.09-RELATED"/>
    <property type="match status" value="1"/>
</dbReference>
<dbReference type="STRING" id="1895771.BGO89_09895"/>
<dbReference type="Pfam" id="PF00795">
    <property type="entry name" value="CN_hydrolase"/>
    <property type="match status" value="1"/>
</dbReference>
<reference evidence="3 4" key="1">
    <citation type="submission" date="2016-09" db="EMBL/GenBank/DDBJ databases">
        <title>Genome-resolved meta-omics ties microbial dynamics to process performance in biotechnology for thiocyanate degradation.</title>
        <authorList>
            <person name="Kantor R.S."/>
            <person name="Huddy R.J."/>
            <person name="Iyer R."/>
            <person name="Thomas B.C."/>
            <person name="Brown C.T."/>
            <person name="Anantharaman K."/>
            <person name="Tringe S."/>
            <person name="Hettich R.L."/>
            <person name="Harrison S.T."/>
            <person name="Banfield J.F."/>
        </authorList>
    </citation>
    <scope>NUCLEOTIDE SEQUENCE [LARGE SCALE GENOMIC DNA]</scope>
    <source>
        <strain evidence="3">59-99</strain>
    </source>
</reference>
<dbReference type="PANTHER" id="PTHR43674:SF2">
    <property type="entry name" value="BETA-UREIDOPROPIONASE"/>
    <property type="match status" value="1"/>
</dbReference>
<dbReference type="GO" id="GO:0016811">
    <property type="term" value="F:hydrolase activity, acting on carbon-nitrogen (but not peptide) bonds, in linear amides"/>
    <property type="evidence" value="ECO:0007669"/>
    <property type="project" value="TreeGrafter"/>
</dbReference>
<gene>
    <name evidence="3" type="ORF">BGO89_09895</name>
</gene>
<protein>
    <recommendedName>
        <fullName evidence="2">CN hydrolase domain-containing protein</fullName>
    </recommendedName>
</protein>
<comment type="caution">
    <text evidence="3">The sequence shown here is derived from an EMBL/GenBank/DDBJ whole genome shotgun (WGS) entry which is preliminary data.</text>
</comment>
<dbReference type="AlphaFoldDB" id="A0A1M3KWI2"/>
<evidence type="ECO:0000259" key="2">
    <source>
        <dbReference type="PROSITE" id="PS50263"/>
    </source>
</evidence>
<dbReference type="Gene3D" id="3.60.110.10">
    <property type="entry name" value="Carbon-nitrogen hydrolase"/>
    <property type="match status" value="1"/>
</dbReference>
<evidence type="ECO:0000313" key="4">
    <source>
        <dbReference type="Proteomes" id="UP000184233"/>
    </source>
</evidence>
<evidence type="ECO:0000313" key="3">
    <source>
        <dbReference type="EMBL" id="OJX56831.1"/>
    </source>
</evidence>
<dbReference type="InterPro" id="IPR036526">
    <property type="entry name" value="C-N_Hydrolase_sf"/>
</dbReference>
<feature type="domain" description="CN hydrolase" evidence="2">
    <location>
        <begin position="1"/>
        <end position="238"/>
    </location>
</feature>
<evidence type="ECO:0000256" key="1">
    <source>
        <dbReference type="ARBA" id="ARBA00022801"/>
    </source>
</evidence>
<dbReference type="EMBL" id="MKVH01000024">
    <property type="protein sequence ID" value="OJX56831.1"/>
    <property type="molecule type" value="Genomic_DNA"/>
</dbReference>
<sequence length="269" mass="29668">MKLSVHQWCPAYADPDTNTVRIVNEIRTTQADVLVFPELCTTGYFFVSRDETRRLAEPVDGPHLGEITKAADEHGKVVVCGFAERAGEAIHNSAVIAVPGERPRVYRKTHLFYKETLCFDPGDTGFFAVTLPHLDCTLGTMICYDWRFPESARALALQGADVIACPSNLVTHVWRMAMPVRALENKVYLAVANRTGSDTNGDETLSFNGDSVIYDCNGNVMASADATNDAIVIVDVDPAATRDKSFNPINDIFRDRTPAHYTVITQRPA</sequence>
<keyword evidence="1" id="KW-0378">Hydrolase</keyword>
<name>A0A1M3KWI2_9BACT</name>
<dbReference type="InterPro" id="IPR050345">
    <property type="entry name" value="Aliph_Amidase/BUP"/>
</dbReference>
<accession>A0A1M3KWI2</accession>
<dbReference type="InterPro" id="IPR003010">
    <property type="entry name" value="C-N_Hydrolase"/>
</dbReference>
<organism evidence="3 4">
    <name type="scientific">Candidatus Kapaibacterium thiocyanatum</name>
    <dbReference type="NCBI Taxonomy" id="1895771"/>
    <lineage>
        <taxon>Bacteria</taxon>
        <taxon>Pseudomonadati</taxon>
        <taxon>Candidatus Kapaibacteriota</taxon>
        <taxon>Candidatus Kapaibacteriia</taxon>
        <taxon>Candidatus Kapaibacteriales</taxon>
        <taxon>Candidatus Kapaibacteriaceae</taxon>
        <taxon>Candidatus Kapaibacterium</taxon>
    </lineage>
</organism>